<dbReference type="RefSeq" id="WP_060691250.1">
    <property type="nucleotide sequence ID" value="NZ_CP012676.1"/>
</dbReference>
<keyword evidence="2" id="KW-1185">Reference proteome</keyword>
<dbReference type="EMBL" id="MPJC01000008">
    <property type="protein sequence ID" value="OKA20138.1"/>
    <property type="molecule type" value="Genomic_DNA"/>
</dbReference>
<evidence type="ECO:0000313" key="2">
    <source>
        <dbReference type="Proteomes" id="UP000186677"/>
    </source>
</evidence>
<organism evidence="1 2">
    <name type="scientific">Pseudomonas versuta</name>
    <dbReference type="NCBI Taxonomy" id="1788301"/>
    <lineage>
        <taxon>Bacteria</taxon>
        <taxon>Pseudomonadati</taxon>
        <taxon>Pseudomonadota</taxon>
        <taxon>Gammaproteobacteria</taxon>
        <taxon>Pseudomonadales</taxon>
        <taxon>Pseudomonadaceae</taxon>
        <taxon>Pseudomonas</taxon>
    </lineage>
</organism>
<evidence type="ECO:0008006" key="3">
    <source>
        <dbReference type="Google" id="ProtNLM"/>
    </source>
</evidence>
<name>A0ABX3E5J8_9PSED</name>
<gene>
    <name evidence="1" type="ORF">BOH73_14000</name>
</gene>
<comment type="caution">
    <text evidence="1">The sequence shown here is derived from an EMBL/GenBank/DDBJ whole genome shotgun (WGS) entry which is preliminary data.</text>
</comment>
<sequence>MSFELLHAATSYREYLRATDSPGLCMGMTWLWASGAMGGTTNALMPPNVLMGGQVQGEYEAGNQDAIYFFNRKVSELQSKAPGKCLQQRNTEDSKTSVDIVNALADGFSGNAAVIMCWGINKRKSKLDKAFGRYDSAHAMGLLKLKHNGKIYLYDPNRGVYEWRRTNGVELKKDIKHFMLSPSRAMVALYSAVMVFTEHDIPLNEHVMG</sequence>
<evidence type="ECO:0000313" key="1">
    <source>
        <dbReference type="EMBL" id="OKA20138.1"/>
    </source>
</evidence>
<proteinExistence type="predicted"/>
<reference evidence="1 2" key="1">
    <citation type="submission" date="2016-11" db="EMBL/GenBank/DDBJ databases">
        <title>Draft genome of Pseudomonas versuta A4R1.5.</title>
        <authorList>
            <person name="See-Too W.-S."/>
        </authorList>
    </citation>
    <scope>NUCLEOTIDE SEQUENCE [LARGE SCALE GENOMIC DNA]</scope>
    <source>
        <strain evidence="1 2">A4R1.5</strain>
    </source>
</reference>
<accession>A0ABX3E5J8</accession>
<dbReference type="Proteomes" id="UP000186677">
    <property type="component" value="Unassembled WGS sequence"/>
</dbReference>
<protein>
    <recommendedName>
        <fullName evidence="3">Peptidase C58 YopT-type domain-containing protein</fullName>
    </recommendedName>
</protein>